<dbReference type="EMBL" id="CP001016">
    <property type="protein sequence ID" value="ACB95607.1"/>
    <property type="molecule type" value="Genomic_DNA"/>
</dbReference>
<accession>B2IF42</accession>
<proteinExistence type="predicted"/>
<organism evidence="2 3">
    <name type="scientific">Beijerinckia indica subsp. indica (strain ATCC 9039 / DSM 1715 / NCIMB 8712)</name>
    <dbReference type="NCBI Taxonomy" id="395963"/>
    <lineage>
        <taxon>Bacteria</taxon>
        <taxon>Pseudomonadati</taxon>
        <taxon>Pseudomonadota</taxon>
        <taxon>Alphaproteobacteria</taxon>
        <taxon>Hyphomicrobiales</taxon>
        <taxon>Beijerinckiaceae</taxon>
        <taxon>Beijerinckia</taxon>
    </lineage>
</organism>
<sequence length="108" mass="11567">MIMMGQSAMKFPLARANKASFFTISLLVGGFLLGDGFLASFHPAFGQIQTAPAARHRSPTYDPDAGSSLPVDVYRQRLYHNSGTAGRMGLGADPYHPEGPGNVVTPMR</sequence>
<evidence type="ECO:0000313" key="3">
    <source>
        <dbReference type="Proteomes" id="UP000001695"/>
    </source>
</evidence>
<feature type="region of interest" description="Disordered" evidence="1">
    <location>
        <begin position="89"/>
        <end position="108"/>
    </location>
</feature>
<gene>
    <name evidence="2" type="ordered locus">Bind_1984</name>
</gene>
<dbReference type="HOGENOM" id="CLU_2191848_0_0_5"/>
<evidence type="ECO:0000313" key="2">
    <source>
        <dbReference type="EMBL" id="ACB95607.1"/>
    </source>
</evidence>
<evidence type="ECO:0000256" key="1">
    <source>
        <dbReference type="SAM" id="MobiDB-lite"/>
    </source>
</evidence>
<protein>
    <submittedName>
        <fullName evidence="2">Uncharacterized protein</fullName>
    </submittedName>
</protein>
<reference evidence="2 3" key="2">
    <citation type="journal article" date="2010" name="J. Bacteriol.">
        <title>Complete genome sequence of Beijerinckia indica subsp. indica.</title>
        <authorList>
            <person name="Tamas I."/>
            <person name="Dedysh S.N."/>
            <person name="Liesack W."/>
            <person name="Stott M.B."/>
            <person name="Alam M."/>
            <person name="Murrell J.C."/>
            <person name="Dunfield P.F."/>
        </authorList>
    </citation>
    <scope>NUCLEOTIDE SEQUENCE [LARGE SCALE GENOMIC DNA]</scope>
    <source>
        <strain evidence="3">ATCC 9039 / DSM 1715 / NCIMB 8712</strain>
    </source>
</reference>
<keyword evidence="3" id="KW-1185">Reference proteome</keyword>
<dbReference type="Proteomes" id="UP000001695">
    <property type="component" value="Chromosome"/>
</dbReference>
<dbReference type="KEGG" id="bid:Bind_1984"/>
<reference evidence="3" key="1">
    <citation type="submission" date="2008-03" db="EMBL/GenBank/DDBJ databases">
        <title>Complete sequence of chromosome of Beijerinckia indica subsp. indica ATCC 9039.</title>
        <authorList>
            <consortium name="US DOE Joint Genome Institute"/>
            <person name="Copeland A."/>
            <person name="Lucas S."/>
            <person name="Lapidus A."/>
            <person name="Glavina del Rio T."/>
            <person name="Dalin E."/>
            <person name="Tice H."/>
            <person name="Bruce D."/>
            <person name="Goodwin L."/>
            <person name="Pitluck S."/>
            <person name="LaButti K."/>
            <person name="Schmutz J."/>
            <person name="Larimer F."/>
            <person name="Land M."/>
            <person name="Hauser L."/>
            <person name="Kyrpides N."/>
            <person name="Mikhailova N."/>
            <person name="Dunfield P.F."/>
            <person name="Dedysh S.N."/>
            <person name="Liesack W."/>
            <person name="Saw J.H."/>
            <person name="Alam M."/>
            <person name="Chen Y."/>
            <person name="Murrell J.C."/>
            <person name="Richardson P."/>
        </authorList>
    </citation>
    <scope>NUCLEOTIDE SEQUENCE [LARGE SCALE GENOMIC DNA]</scope>
    <source>
        <strain evidence="3">ATCC 9039 / DSM 1715 / NCIMB 8712</strain>
    </source>
</reference>
<dbReference type="AlphaFoldDB" id="B2IF42"/>
<name>B2IF42_BEII9</name>